<organism evidence="3 4">
    <name type="scientific">Dendrobium nobile</name>
    <name type="common">Orchid</name>
    <dbReference type="NCBI Taxonomy" id="94219"/>
    <lineage>
        <taxon>Eukaryota</taxon>
        <taxon>Viridiplantae</taxon>
        <taxon>Streptophyta</taxon>
        <taxon>Embryophyta</taxon>
        <taxon>Tracheophyta</taxon>
        <taxon>Spermatophyta</taxon>
        <taxon>Magnoliopsida</taxon>
        <taxon>Liliopsida</taxon>
        <taxon>Asparagales</taxon>
        <taxon>Orchidaceae</taxon>
        <taxon>Epidendroideae</taxon>
        <taxon>Malaxideae</taxon>
        <taxon>Dendrobiinae</taxon>
        <taxon>Dendrobium</taxon>
    </lineage>
</organism>
<evidence type="ECO:0000313" key="4">
    <source>
        <dbReference type="Proteomes" id="UP000829196"/>
    </source>
</evidence>
<proteinExistence type="predicted"/>
<dbReference type="AlphaFoldDB" id="A0A8T3C1P5"/>
<dbReference type="Pfam" id="PF00078">
    <property type="entry name" value="RVT_1"/>
    <property type="match status" value="1"/>
</dbReference>
<comment type="caution">
    <text evidence="3">The sequence shown here is derived from an EMBL/GenBank/DDBJ whole genome shotgun (WGS) entry which is preliminary data.</text>
</comment>
<evidence type="ECO:0000256" key="1">
    <source>
        <dbReference type="SAM" id="MobiDB-lite"/>
    </source>
</evidence>
<dbReference type="CDD" id="cd01650">
    <property type="entry name" value="RT_nLTR_like"/>
    <property type="match status" value="1"/>
</dbReference>
<dbReference type="InterPro" id="IPR043502">
    <property type="entry name" value="DNA/RNA_pol_sf"/>
</dbReference>
<name>A0A8T3C1P5_DENNO</name>
<dbReference type="Proteomes" id="UP000829196">
    <property type="component" value="Unassembled WGS sequence"/>
</dbReference>
<accession>A0A8T3C1P5</accession>
<dbReference type="PANTHER" id="PTHR31635:SF196">
    <property type="entry name" value="REVERSE TRANSCRIPTASE DOMAIN-CONTAINING PROTEIN-RELATED"/>
    <property type="match status" value="1"/>
</dbReference>
<dbReference type="EMBL" id="JAGYWB010000004">
    <property type="protein sequence ID" value="KAI0524614.1"/>
    <property type="molecule type" value="Genomic_DNA"/>
</dbReference>
<protein>
    <recommendedName>
        <fullName evidence="2">Reverse transcriptase domain-containing protein</fullName>
    </recommendedName>
</protein>
<dbReference type="PANTHER" id="PTHR31635">
    <property type="entry name" value="REVERSE TRANSCRIPTASE DOMAIN-CONTAINING PROTEIN-RELATED"/>
    <property type="match status" value="1"/>
</dbReference>
<evidence type="ECO:0000259" key="2">
    <source>
        <dbReference type="Pfam" id="PF00078"/>
    </source>
</evidence>
<dbReference type="SUPFAM" id="SSF56219">
    <property type="entry name" value="DNase I-like"/>
    <property type="match status" value="1"/>
</dbReference>
<feature type="region of interest" description="Disordered" evidence="1">
    <location>
        <begin position="1045"/>
        <end position="1080"/>
    </location>
</feature>
<feature type="compositionally biased region" description="Basic and acidic residues" evidence="1">
    <location>
        <begin position="1067"/>
        <end position="1080"/>
    </location>
</feature>
<dbReference type="OrthoDB" id="783377at2759"/>
<dbReference type="InterPro" id="IPR000477">
    <property type="entry name" value="RT_dom"/>
</dbReference>
<dbReference type="InterPro" id="IPR036691">
    <property type="entry name" value="Endo/exonu/phosph_ase_sf"/>
</dbReference>
<dbReference type="SUPFAM" id="SSF56672">
    <property type="entry name" value="DNA/RNA polymerases"/>
    <property type="match status" value="1"/>
</dbReference>
<sequence>MIDGNMFQWRRREFRRICVPINMDTQLPLGVWVEGSTGKFFQKLEYKRLPNLCFECGKLGHLKKDYKEKTLGEINVPAKANLNQREESINTNKRFGPTMNSEKTNEGYGPWLLVNYGKKRYRNFGFRKFNSGCTEEQAFNNTEDNLVEEGEIVDSENNLETASRDDMNVLNTTNIGCMVDNKEDEMKKVNSSIMKRKGKWRIASIYGNKDVYKRSRIWERLEFYSSKDLPMVLGGDINCILSKEDKMGGKRFLFSLGPKEMKSFLALNDLHEVGYVAPKLTWCNNKKGGDRILERLGRCFLNSAAFNFSHRLVVRHLARVASDHFPVILNLLVLNSTKKFLDLKRYGLSTRLRWLLSKAKHLSIVKKKEDLLKHIEELQSKEANAAKMDTWWRQRAKVKWLNEGDRNSRFFQAYASARRNSNYIAKIKDENGEIVEDQHQIEEVMIQFFKNKWKYRSCNLQDLPAPWKMLKNGDRDMFNKAFTIQEMEDVIKSSGCNISPGNDGITFAFFKAYWEIIKLDFWNAINYLFQMAFMDPKWKETIIVLSSRINNPLSPNNFRPIGLCNSVYKLAAKMLMNRLSPCIPKLISSEQDAFVKARTLSEHVLVAQKIMHKFKISKFKKGLVAFKIDIEQAYDSVEWQTLEMAMEYFGFPTRFVNLTMECLNMNGPSISHLLYANDLFFFSETNLKNIKEIKIILENFCGWSGQRINTTKSCMIFGKSIKRTRKKRISQLMWFKVVKEMYYLGIKLSLRRLKREDFHFIIEKAIKMTNCTNSLVPKSILDEVDKICRNFIWNKVNGSQGGVFRNHKGSLLLAFGKTVLHWDISVLEFMATQIIKEMMKDWMFKFKGIIIEGDNVNVIENLQKAMTNGDQRYSAFSRRGKMKRYVAVATRVRRALGTPPRWVGESESCREISNFEKVNKILRCLTSSYDTKITVITEYKDLNMYSIDNLLGSLIAYEQGVSQRQSDAGEKKGRTVALKANNSESDCSAGEEEVDIALMTRQFKNFLKRKLRNHQNGWNKARRRSPHKKLLFATPARQRTYLLLLPPEAGREPQPKAKLLTSTDPSTDEKLQTKDKQSDP</sequence>
<evidence type="ECO:0000313" key="3">
    <source>
        <dbReference type="EMBL" id="KAI0524614.1"/>
    </source>
</evidence>
<reference evidence="3" key="1">
    <citation type="journal article" date="2022" name="Front. Genet.">
        <title>Chromosome-Scale Assembly of the Dendrobium nobile Genome Provides Insights Into the Molecular Mechanism of the Biosynthesis of the Medicinal Active Ingredient of Dendrobium.</title>
        <authorList>
            <person name="Xu Q."/>
            <person name="Niu S.-C."/>
            <person name="Li K.-L."/>
            <person name="Zheng P.-J."/>
            <person name="Zhang X.-J."/>
            <person name="Jia Y."/>
            <person name="Liu Y."/>
            <person name="Niu Y.-X."/>
            <person name="Yu L.-H."/>
            <person name="Chen D.-F."/>
            <person name="Zhang G.-Q."/>
        </authorList>
    </citation>
    <scope>NUCLEOTIDE SEQUENCE</scope>
    <source>
        <tissue evidence="3">Leaf</tissue>
    </source>
</reference>
<feature type="domain" description="Reverse transcriptase" evidence="2">
    <location>
        <begin position="555"/>
        <end position="665"/>
    </location>
</feature>
<dbReference type="Gene3D" id="3.60.10.10">
    <property type="entry name" value="Endonuclease/exonuclease/phosphatase"/>
    <property type="match status" value="1"/>
</dbReference>
<keyword evidence="4" id="KW-1185">Reference proteome</keyword>
<gene>
    <name evidence="3" type="ORF">KFK09_003991</name>
</gene>